<dbReference type="Proteomes" id="UP001055091">
    <property type="component" value="Unassembled WGS sequence"/>
</dbReference>
<evidence type="ECO:0000313" key="1">
    <source>
        <dbReference type="EMBL" id="GKH02835.1"/>
    </source>
</evidence>
<reference evidence="2 3" key="1">
    <citation type="submission" date="2019-09" db="EMBL/GenBank/DDBJ databases">
        <title>Draft genome sequencing of Hungatella hathewayi 123Y-2.</title>
        <authorList>
            <person name="Lv Q."/>
            <person name="Li S."/>
        </authorList>
    </citation>
    <scope>NUCLEOTIDE SEQUENCE [LARGE SCALE GENOMIC DNA]</scope>
    <source>
        <strain evidence="2 3">123Y-2</strain>
    </source>
</reference>
<dbReference type="EMBL" id="WNME01000040">
    <property type="protein sequence ID" value="MUB67000.1"/>
    <property type="molecule type" value="Genomic_DNA"/>
</dbReference>
<sequence>METKIFIRDGETWTRFKVKIREVGVYAYKLKKYVDVDKPVRQSSRYAYYEVKGDLLNDHKQKAR</sequence>
<dbReference type="RefSeq" id="WP_006776870.1">
    <property type="nucleotide sequence ID" value="NZ_BQNJ01000002.1"/>
</dbReference>
<protein>
    <submittedName>
        <fullName evidence="1">Uncharacterized protein</fullName>
    </submittedName>
</protein>
<organism evidence="1 4">
    <name type="scientific">Hungatella hathewayi</name>
    <dbReference type="NCBI Taxonomy" id="154046"/>
    <lineage>
        <taxon>Bacteria</taxon>
        <taxon>Bacillati</taxon>
        <taxon>Bacillota</taxon>
        <taxon>Clostridia</taxon>
        <taxon>Lachnospirales</taxon>
        <taxon>Lachnospiraceae</taxon>
        <taxon>Hungatella</taxon>
    </lineage>
</organism>
<dbReference type="AlphaFoldDB" id="A0A174WV53"/>
<proteinExistence type="predicted"/>
<dbReference type="EMBL" id="BQNJ01000002">
    <property type="protein sequence ID" value="GKH02835.1"/>
    <property type="molecule type" value="Genomic_DNA"/>
</dbReference>
<gene>
    <name evidence="1" type="ORF">CE91St55_48160</name>
    <name evidence="2" type="ORF">GNE07_28690</name>
</gene>
<evidence type="ECO:0000313" key="3">
    <source>
        <dbReference type="Proteomes" id="UP000434223"/>
    </source>
</evidence>
<dbReference type="Proteomes" id="UP000434223">
    <property type="component" value="Unassembled WGS sequence"/>
</dbReference>
<accession>A0A174WV53</accession>
<name>A0A174WV53_9FIRM</name>
<comment type="caution">
    <text evidence="1">The sequence shown here is derived from an EMBL/GenBank/DDBJ whole genome shotgun (WGS) entry which is preliminary data.</text>
</comment>
<evidence type="ECO:0000313" key="4">
    <source>
        <dbReference type="Proteomes" id="UP001055091"/>
    </source>
</evidence>
<reference evidence="1" key="2">
    <citation type="submission" date="2022-01" db="EMBL/GenBank/DDBJ databases">
        <title>Novel bile acid biosynthetic pathways are enriched in the microbiome of centenarians.</title>
        <authorList>
            <person name="Sato Y."/>
            <person name="Atarashi K."/>
            <person name="Plichta R.D."/>
            <person name="Arai Y."/>
            <person name="Sasajima S."/>
            <person name="Kearney M.S."/>
            <person name="Suda W."/>
            <person name="Takeshita K."/>
            <person name="Sasaki T."/>
            <person name="Okamoto S."/>
            <person name="Skelly N.A."/>
            <person name="Okamura Y."/>
            <person name="Vlamakis H."/>
            <person name="Li Y."/>
            <person name="Tanoue T."/>
            <person name="Takei H."/>
            <person name="Nittono H."/>
            <person name="Narushima S."/>
            <person name="Irie J."/>
            <person name="Itoh H."/>
            <person name="Moriya K."/>
            <person name="Sugiura Y."/>
            <person name="Suematsu M."/>
            <person name="Moritoki N."/>
            <person name="Shibata S."/>
            <person name="Littman R.D."/>
            <person name="Fischbach A.M."/>
            <person name="Uwamino Y."/>
            <person name="Inoue T."/>
            <person name="Honda A."/>
            <person name="Hattori M."/>
            <person name="Murai T."/>
            <person name="Xavier J.R."/>
            <person name="Hirose N."/>
            <person name="Honda K."/>
        </authorList>
    </citation>
    <scope>NUCLEOTIDE SEQUENCE</scope>
    <source>
        <strain evidence="1">CE91-St55</strain>
    </source>
</reference>
<dbReference type="GeneID" id="93149026"/>
<dbReference type="OrthoDB" id="3035652at2"/>
<evidence type="ECO:0000313" key="2">
    <source>
        <dbReference type="EMBL" id="MUB67000.1"/>
    </source>
</evidence>